<dbReference type="SMART" id="SM00443">
    <property type="entry name" value="G_patch"/>
    <property type="match status" value="1"/>
</dbReference>
<feature type="compositionally biased region" description="Polar residues" evidence="4">
    <location>
        <begin position="23"/>
        <end position="37"/>
    </location>
</feature>
<dbReference type="EMBL" id="JAJFAZ020000004">
    <property type="protein sequence ID" value="KAI5333682.1"/>
    <property type="molecule type" value="Genomic_DNA"/>
</dbReference>
<dbReference type="InterPro" id="IPR026822">
    <property type="entry name" value="Spp2/MOS2_G-patch"/>
</dbReference>
<name>A0A5E4G6P3_PRUDU</name>
<reference evidence="9" key="2">
    <citation type="journal article" date="2020" name="Plant J.">
        <title>Transposons played a major role in the diversification between the closely related almond and peach genomes: results from the almond genome sequence.</title>
        <authorList>
            <person name="Alioto T."/>
            <person name="Alexiou K.G."/>
            <person name="Bardil A."/>
            <person name="Barteri F."/>
            <person name="Castanera R."/>
            <person name="Cruz F."/>
            <person name="Dhingra A."/>
            <person name="Duval H."/>
            <person name="Fernandez I Marti A."/>
            <person name="Frias L."/>
            <person name="Galan B."/>
            <person name="Garcia J.L."/>
            <person name="Howad W."/>
            <person name="Gomez-Garrido J."/>
            <person name="Gut M."/>
            <person name="Julca I."/>
            <person name="Morata J."/>
            <person name="Puigdomenech P."/>
            <person name="Ribeca P."/>
            <person name="Rubio Cabetas M.J."/>
            <person name="Vlasova A."/>
            <person name="Wirthensohn M."/>
            <person name="Garcia-Mas J."/>
            <person name="Gabaldon T."/>
            <person name="Casacuberta J.M."/>
            <person name="Arus P."/>
        </authorList>
    </citation>
    <scope>NUCLEOTIDE SEQUENCE [LARGE SCALE GENOMIC DNA]</scope>
    <source>
        <strain evidence="9">cv. Texas</strain>
    </source>
</reference>
<feature type="compositionally biased region" description="Basic and acidic residues" evidence="4">
    <location>
        <begin position="39"/>
        <end position="49"/>
    </location>
</feature>
<dbReference type="Gramene" id="VVA35404">
    <property type="protein sequence ID" value="VVA35404"/>
    <property type="gene ID" value="Prudul26B014447"/>
</dbReference>
<evidence type="ECO:0000313" key="7">
    <source>
        <dbReference type="EMBL" id="VVA29278.1"/>
    </source>
</evidence>
<evidence type="ECO:0000256" key="3">
    <source>
        <dbReference type="ARBA" id="ARBA00023242"/>
    </source>
</evidence>
<dbReference type="EMBL" id="CABIKO010000386">
    <property type="protein sequence ID" value="VVA35404.1"/>
    <property type="molecule type" value="Genomic_DNA"/>
</dbReference>
<dbReference type="PANTHER" id="PTHR15818:SF2">
    <property type="entry name" value="G-PATCH DOMAIN AND KOW MOTIFS-CONTAINING PROTEIN"/>
    <property type="match status" value="1"/>
</dbReference>
<accession>A0A5E4G6P3</accession>
<dbReference type="Pfam" id="PF12656">
    <property type="entry name" value="G-patch_2"/>
    <property type="match status" value="1"/>
</dbReference>
<evidence type="ECO:0000313" key="9">
    <source>
        <dbReference type="Proteomes" id="UP000327085"/>
    </source>
</evidence>
<dbReference type="SMART" id="SM00739">
    <property type="entry name" value="KOW"/>
    <property type="match status" value="2"/>
</dbReference>
<sequence length="438" mass="48907">MKLSFSLPPKSSSKSNPKRKPSTTATTFDDGNGNPNDAASKHFVNEFDASKTVSTDPKTRVIAPIPNEWRPHKKMKNLELPITEPGGQELKFEVETLSVTDDPDAKISYGLNVRQKLDAESENRDGGDERPRLRGGEDTLLQKFKDDLERLSDHRGLEEFDEMPVEGYGEALLSGYGWYPGRGIGKNAKEDAKVVEYTRSTDRHGLGFHMNPKEKDKKQEKERKKDGDLGKEVRIVSGRAYVGLRGRIVEKLGNGKLVLKLSSRGEEQEQEVVKVNVDQVAELGSKEEEKCLKRLKEAQRKVGSDSKPRREEQRGYSTWLARHIRVRVISKDLKGGKFYLKKGEVMDVVGPKTCDISMDGSRELVQGVSQDFLETALPRRGGSVLVLSGKHKGVFGNLVEKDSDRETGVVRDADTHELLNVSLEQIAEFTGDPSDLGY</sequence>
<dbReference type="InterPro" id="IPR005824">
    <property type="entry name" value="KOW"/>
</dbReference>
<reference evidence="6 10" key="3">
    <citation type="journal article" date="2022" name="G3 (Bethesda)">
        <title>Whole-genome sequence and methylome profiling of the almond [Prunus dulcis (Mill.) D.A. Webb] cultivar 'Nonpareil'.</title>
        <authorList>
            <person name="D'Amico-Willman K.M."/>
            <person name="Ouma W.Z."/>
            <person name="Meulia T."/>
            <person name="Sideli G.M."/>
            <person name="Gradziel T.M."/>
            <person name="Fresnedo-Ramirez J."/>
        </authorList>
    </citation>
    <scope>NUCLEOTIDE SEQUENCE [LARGE SCALE GENOMIC DNA]</scope>
    <source>
        <strain evidence="6">Clone GOH B32 T37-40</strain>
    </source>
</reference>
<evidence type="ECO:0000256" key="1">
    <source>
        <dbReference type="ARBA" id="ARBA00004123"/>
    </source>
</evidence>
<evidence type="ECO:0000313" key="8">
    <source>
        <dbReference type="EMBL" id="VVA35404.1"/>
    </source>
</evidence>
<dbReference type="Proteomes" id="UP001054821">
    <property type="component" value="Chromosome 4"/>
</dbReference>
<dbReference type="Gramene" id="VVA29278">
    <property type="protein sequence ID" value="VVA29278"/>
    <property type="gene ID" value="Prudul26B032866"/>
</dbReference>
<feature type="domain" description="G-patch" evidence="5">
    <location>
        <begin position="165"/>
        <end position="211"/>
    </location>
</feature>
<feature type="compositionally biased region" description="Basic and acidic residues" evidence="4">
    <location>
        <begin position="116"/>
        <end position="137"/>
    </location>
</feature>
<dbReference type="InterPro" id="IPR000467">
    <property type="entry name" value="G_patch_dom"/>
</dbReference>
<proteinExistence type="inferred from homology"/>
<dbReference type="GO" id="GO:0000398">
    <property type="term" value="P:mRNA splicing, via spliceosome"/>
    <property type="evidence" value="ECO:0007669"/>
    <property type="project" value="InterPro"/>
</dbReference>
<dbReference type="Gene3D" id="2.30.30.140">
    <property type="match status" value="1"/>
</dbReference>
<evidence type="ECO:0000256" key="4">
    <source>
        <dbReference type="SAM" id="MobiDB-lite"/>
    </source>
</evidence>
<dbReference type="EMBL" id="CABIKO010000161">
    <property type="protein sequence ID" value="VVA29278.1"/>
    <property type="molecule type" value="Genomic_DNA"/>
</dbReference>
<feature type="region of interest" description="Disordered" evidence="4">
    <location>
        <begin position="116"/>
        <end position="141"/>
    </location>
</feature>
<dbReference type="AlphaFoldDB" id="A0A5E4G6P3"/>
<dbReference type="OMA" id="AHKDKEK"/>
<reference evidence="8" key="1">
    <citation type="submission" date="2019-07" db="EMBL/GenBank/DDBJ databases">
        <authorList>
            <person name="Alioto T."/>
            <person name="Alioto T."/>
            <person name="Gomez Garrido J."/>
        </authorList>
    </citation>
    <scope>NUCLEOTIDE SEQUENCE</scope>
</reference>
<comment type="similarity">
    <text evidence="2">Belongs to the MOS2 family.</text>
</comment>
<keyword evidence="3" id="KW-0539">Nucleus</keyword>
<dbReference type="Pfam" id="PF25088">
    <property type="entry name" value="GPKOW_C"/>
    <property type="match status" value="1"/>
</dbReference>
<feature type="region of interest" description="Disordered" evidence="4">
    <location>
        <begin position="1"/>
        <end position="68"/>
    </location>
</feature>
<dbReference type="GO" id="GO:0003676">
    <property type="term" value="F:nucleic acid binding"/>
    <property type="evidence" value="ECO:0007669"/>
    <property type="project" value="InterPro"/>
</dbReference>
<organism evidence="8 9">
    <name type="scientific">Prunus dulcis</name>
    <name type="common">Almond</name>
    <name type="synonym">Amygdalus dulcis</name>
    <dbReference type="NCBI Taxonomy" id="3755"/>
    <lineage>
        <taxon>Eukaryota</taxon>
        <taxon>Viridiplantae</taxon>
        <taxon>Streptophyta</taxon>
        <taxon>Embryophyta</taxon>
        <taxon>Tracheophyta</taxon>
        <taxon>Spermatophyta</taxon>
        <taxon>Magnoliopsida</taxon>
        <taxon>eudicotyledons</taxon>
        <taxon>Gunneridae</taxon>
        <taxon>Pentapetalae</taxon>
        <taxon>rosids</taxon>
        <taxon>fabids</taxon>
        <taxon>Rosales</taxon>
        <taxon>Rosaceae</taxon>
        <taxon>Amygdaloideae</taxon>
        <taxon>Amygdaleae</taxon>
        <taxon>Prunus</taxon>
    </lineage>
</organism>
<gene>
    <name evidence="8" type="ORF">ALMOND_2B014447</name>
    <name evidence="7" type="ORF">ALMOND_2B032866</name>
    <name evidence="6" type="ORF">L3X38_023814</name>
</gene>
<dbReference type="PROSITE" id="PS50174">
    <property type="entry name" value="G_PATCH"/>
    <property type="match status" value="1"/>
</dbReference>
<dbReference type="Proteomes" id="UP000327085">
    <property type="component" value="Chromosome 4"/>
</dbReference>
<evidence type="ECO:0000256" key="2">
    <source>
        <dbReference type="ARBA" id="ARBA00010966"/>
    </source>
</evidence>
<dbReference type="GO" id="GO:0005681">
    <property type="term" value="C:spliceosomal complex"/>
    <property type="evidence" value="ECO:0007669"/>
    <property type="project" value="TreeGrafter"/>
</dbReference>
<evidence type="ECO:0000313" key="6">
    <source>
        <dbReference type="EMBL" id="KAI5333682.1"/>
    </source>
</evidence>
<evidence type="ECO:0000259" key="5">
    <source>
        <dbReference type="PROSITE" id="PS50174"/>
    </source>
</evidence>
<dbReference type="InterPro" id="IPR045166">
    <property type="entry name" value="Spp2-like"/>
</dbReference>
<evidence type="ECO:0000313" key="10">
    <source>
        <dbReference type="Proteomes" id="UP001054821"/>
    </source>
</evidence>
<comment type="subcellular location">
    <subcellularLocation>
        <location evidence="1">Nucleus</location>
    </subcellularLocation>
</comment>
<feature type="compositionally biased region" description="Low complexity" evidence="4">
    <location>
        <begin position="1"/>
        <end position="15"/>
    </location>
</feature>
<protein>
    <submittedName>
        <fullName evidence="8">PREDICTED: G patch domain and KOW</fullName>
    </submittedName>
</protein>
<feature type="region of interest" description="Disordered" evidence="4">
    <location>
        <begin position="203"/>
        <end position="229"/>
    </location>
</feature>
<keyword evidence="10" id="KW-1185">Reference proteome</keyword>
<dbReference type="PANTHER" id="PTHR15818">
    <property type="entry name" value="G PATCH AND KOW-CONTAINING"/>
    <property type="match status" value="1"/>
</dbReference>